<dbReference type="EMBL" id="NBNE01002582">
    <property type="protein sequence ID" value="OWZ10037.1"/>
    <property type="molecule type" value="Genomic_DNA"/>
</dbReference>
<sequence>MCEYVHQINENTVTPRLIWREILSAPEITGHQDSQPVLKLLEVLYTTGGFKERIIRYYRFKPANRFYVNATYKISDYSYPAITCGFTYPTQSYLHAALFIIIIILHTKDTFYPSGQEFVGCGKKMENVVIS</sequence>
<accession>A0A225VZ19</accession>
<dbReference type="AlphaFoldDB" id="A0A225VZ19"/>
<name>A0A225VZ19_9STRA</name>
<comment type="caution">
    <text evidence="1">The sequence shown here is derived from an EMBL/GenBank/DDBJ whole genome shotgun (WGS) entry which is preliminary data.</text>
</comment>
<gene>
    <name evidence="1" type="ORF">PHMEG_00017174</name>
</gene>
<dbReference type="Proteomes" id="UP000198211">
    <property type="component" value="Unassembled WGS sequence"/>
</dbReference>
<proteinExistence type="predicted"/>
<organism evidence="1 2">
    <name type="scientific">Phytophthora megakarya</name>
    <dbReference type="NCBI Taxonomy" id="4795"/>
    <lineage>
        <taxon>Eukaryota</taxon>
        <taxon>Sar</taxon>
        <taxon>Stramenopiles</taxon>
        <taxon>Oomycota</taxon>
        <taxon>Peronosporomycetes</taxon>
        <taxon>Peronosporales</taxon>
        <taxon>Peronosporaceae</taxon>
        <taxon>Phytophthora</taxon>
    </lineage>
</organism>
<evidence type="ECO:0000313" key="1">
    <source>
        <dbReference type="EMBL" id="OWZ10037.1"/>
    </source>
</evidence>
<evidence type="ECO:0000313" key="2">
    <source>
        <dbReference type="Proteomes" id="UP000198211"/>
    </source>
</evidence>
<keyword evidence="2" id="KW-1185">Reference proteome</keyword>
<reference evidence="2" key="1">
    <citation type="submission" date="2017-03" db="EMBL/GenBank/DDBJ databases">
        <title>Phytopthora megakarya and P. palmivora, two closely related causual agents of cacao black pod achieved similar genome size and gene model numbers by different mechanisms.</title>
        <authorList>
            <person name="Ali S."/>
            <person name="Shao J."/>
            <person name="Larry D.J."/>
            <person name="Kronmiller B."/>
            <person name="Shen D."/>
            <person name="Strem M.D."/>
            <person name="Melnick R.L."/>
            <person name="Guiltinan M.J."/>
            <person name="Tyler B.M."/>
            <person name="Meinhardt L.W."/>
            <person name="Bailey B.A."/>
        </authorList>
    </citation>
    <scope>NUCLEOTIDE SEQUENCE [LARGE SCALE GENOMIC DNA]</scope>
    <source>
        <strain evidence="2">zdho120</strain>
    </source>
</reference>
<protein>
    <submittedName>
        <fullName evidence="1">Uncharacterized protein</fullName>
    </submittedName>
</protein>